<dbReference type="InterPro" id="IPR045865">
    <property type="entry name" value="ACT-like_dom_sf"/>
</dbReference>
<keyword evidence="4 11" id="KW-0312">Gluconeogenesis</keyword>
<dbReference type="Gene3D" id="3.30.1330.90">
    <property type="entry name" value="D-3-phosphoglycerate dehydrogenase, domain 3"/>
    <property type="match status" value="1"/>
</dbReference>
<gene>
    <name evidence="14" type="primary">sdaAB</name>
    <name evidence="14" type="ORF">INF20_04155</name>
</gene>
<comment type="catalytic activity">
    <reaction evidence="10 11 12">
        <text>L-serine = pyruvate + NH4(+)</text>
        <dbReference type="Rhea" id="RHEA:19169"/>
        <dbReference type="ChEBI" id="CHEBI:15361"/>
        <dbReference type="ChEBI" id="CHEBI:28938"/>
        <dbReference type="ChEBI" id="CHEBI:33384"/>
        <dbReference type="EC" id="4.3.1.17"/>
    </reaction>
</comment>
<dbReference type="NCBIfam" id="TIGR00719">
    <property type="entry name" value="sda_beta"/>
    <property type="match status" value="1"/>
</dbReference>
<evidence type="ECO:0000313" key="15">
    <source>
        <dbReference type="Proteomes" id="UP001516588"/>
    </source>
</evidence>
<dbReference type="EMBL" id="JADCKA010000005">
    <property type="protein sequence ID" value="MBE5035475.1"/>
    <property type="molecule type" value="Genomic_DNA"/>
</dbReference>
<comment type="caution">
    <text evidence="14">The sequence shown here is derived from an EMBL/GenBank/DDBJ whole genome shotgun (WGS) entry which is preliminary data.</text>
</comment>
<dbReference type="Proteomes" id="UP001516588">
    <property type="component" value="Unassembled WGS sequence"/>
</dbReference>
<reference evidence="14 15" key="1">
    <citation type="submission" date="2020-10" db="EMBL/GenBank/DDBJ databases">
        <title>ChiBAC.</title>
        <authorList>
            <person name="Zenner C."/>
            <person name="Hitch T.C.A."/>
            <person name="Clavel T."/>
        </authorList>
    </citation>
    <scope>NUCLEOTIDE SEQUENCE [LARGE SCALE GENOMIC DNA]</scope>
    <source>
        <strain evidence="14 15">DSM 108706</strain>
    </source>
</reference>
<dbReference type="PROSITE" id="PS51671">
    <property type="entry name" value="ACT"/>
    <property type="match status" value="1"/>
</dbReference>
<proteinExistence type="inferred from homology"/>
<keyword evidence="9 11" id="KW-0456">Lyase</keyword>
<evidence type="ECO:0000256" key="7">
    <source>
        <dbReference type="ARBA" id="ARBA00023004"/>
    </source>
</evidence>
<accession>A0ABR9QX75</accession>
<evidence type="ECO:0000256" key="11">
    <source>
        <dbReference type="PIRNR" id="PIRNR036692"/>
    </source>
</evidence>
<keyword evidence="5 11" id="KW-0004">4Fe-4S</keyword>
<dbReference type="PANTHER" id="PTHR30182">
    <property type="entry name" value="L-SERINE DEHYDRATASE"/>
    <property type="match status" value="1"/>
</dbReference>
<evidence type="ECO:0000256" key="8">
    <source>
        <dbReference type="ARBA" id="ARBA00023014"/>
    </source>
</evidence>
<sequence length="221" mass="23873">MNTSIFTVAGPVMIGPSSSHTAGAAKLGRVARQICDHKFDRVEFFLHGSFALTGKGHGTDKALLAGVMGIKEDDARLPESFEIAEKEGLGFSFGEITLENAHENSVRINFYDGDELIVSVEGASIGGGEIVITKIDGYDVKIRGNLTTIFVRQNDKKGVISHVAGLLNEYDINIATMNVSRSAKDADAMCIVEVDGDIDEELAAKLADYKEIKFVKVIKHL</sequence>
<evidence type="ECO:0000256" key="9">
    <source>
        <dbReference type="ARBA" id="ARBA00023239"/>
    </source>
</evidence>
<dbReference type="SUPFAM" id="SSF55021">
    <property type="entry name" value="ACT-like"/>
    <property type="match status" value="1"/>
</dbReference>
<dbReference type="PANTHER" id="PTHR30182:SF12">
    <property type="entry name" value="L-SERINE DEHYDRATASE, BETA CHAIN-RELATED"/>
    <property type="match status" value="1"/>
</dbReference>
<comment type="cofactor">
    <cofactor evidence="1 12">
        <name>[4Fe-4S] cluster</name>
        <dbReference type="ChEBI" id="CHEBI:49883"/>
    </cofactor>
</comment>
<keyword evidence="8 11" id="KW-0411">Iron-sulfur</keyword>
<organism evidence="14 15">
    <name type="scientific">Gallibacter intestinalis</name>
    <dbReference type="NCBI Taxonomy" id="2779356"/>
    <lineage>
        <taxon>Bacteria</taxon>
        <taxon>Bacillati</taxon>
        <taxon>Bacillota</taxon>
        <taxon>Clostridia</taxon>
        <taxon>Eubacteriales</taxon>
        <taxon>Eubacteriaceae</taxon>
        <taxon>Gallibacter</taxon>
    </lineage>
</organism>
<comment type="similarity">
    <text evidence="3 11 12">Belongs to the iron-sulfur dependent L-serine dehydratase family.</text>
</comment>
<dbReference type="SUPFAM" id="SSF143548">
    <property type="entry name" value="Serine metabolism enzymes domain"/>
    <property type="match status" value="1"/>
</dbReference>
<dbReference type="InterPro" id="IPR002912">
    <property type="entry name" value="ACT_dom"/>
</dbReference>
<dbReference type="Pfam" id="PF03315">
    <property type="entry name" value="SDH_beta"/>
    <property type="match status" value="1"/>
</dbReference>
<name>A0ABR9QX75_9FIRM</name>
<evidence type="ECO:0000259" key="13">
    <source>
        <dbReference type="PROSITE" id="PS51671"/>
    </source>
</evidence>
<dbReference type="InterPro" id="IPR051318">
    <property type="entry name" value="Fe-S_L-Ser"/>
</dbReference>
<evidence type="ECO:0000256" key="3">
    <source>
        <dbReference type="ARBA" id="ARBA00008636"/>
    </source>
</evidence>
<keyword evidence="6 11" id="KW-0479">Metal-binding</keyword>
<evidence type="ECO:0000256" key="1">
    <source>
        <dbReference type="ARBA" id="ARBA00001966"/>
    </source>
</evidence>
<protein>
    <recommendedName>
        <fullName evidence="11">L-serine deaminase</fullName>
    </recommendedName>
</protein>
<evidence type="ECO:0000256" key="5">
    <source>
        <dbReference type="ARBA" id="ARBA00022485"/>
    </source>
</evidence>
<dbReference type="InterPro" id="IPR029009">
    <property type="entry name" value="ASB_dom_sf"/>
</dbReference>
<dbReference type="GO" id="GO:0003941">
    <property type="term" value="F:L-serine ammonia-lyase activity"/>
    <property type="evidence" value="ECO:0007669"/>
    <property type="project" value="UniProtKB-EC"/>
</dbReference>
<evidence type="ECO:0000256" key="10">
    <source>
        <dbReference type="ARBA" id="ARBA00049406"/>
    </source>
</evidence>
<dbReference type="PIRSF" id="PIRSF036692">
    <property type="entry name" value="SDH_B"/>
    <property type="match status" value="1"/>
</dbReference>
<feature type="domain" description="ACT" evidence="13">
    <location>
        <begin position="148"/>
        <end position="220"/>
    </location>
</feature>
<dbReference type="InterPro" id="IPR005131">
    <property type="entry name" value="Ser_deHydtase_bsu"/>
</dbReference>
<evidence type="ECO:0000256" key="12">
    <source>
        <dbReference type="RuleBase" id="RU366059"/>
    </source>
</evidence>
<dbReference type="Pfam" id="PF01842">
    <property type="entry name" value="ACT"/>
    <property type="match status" value="1"/>
</dbReference>
<dbReference type="InterPro" id="IPR004643">
    <property type="entry name" value="Fe-S_L-Ser_bsu"/>
</dbReference>
<keyword evidence="7 11" id="KW-0408">Iron</keyword>
<dbReference type="Gene3D" id="3.30.70.260">
    <property type="match status" value="1"/>
</dbReference>
<dbReference type="RefSeq" id="WP_226385122.1">
    <property type="nucleotide sequence ID" value="NZ_JADCKA010000005.1"/>
</dbReference>
<evidence type="ECO:0000256" key="2">
    <source>
        <dbReference type="ARBA" id="ARBA00004742"/>
    </source>
</evidence>
<evidence type="ECO:0000256" key="6">
    <source>
        <dbReference type="ARBA" id="ARBA00022723"/>
    </source>
</evidence>
<evidence type="ECO:0000313" key="14">
    <source>
        <dbReference type="EMBL" id="MBE5035475.1"/>
    </source>
</evidence>
<evidence type="ECO:0000256" key="4">
    <source>
        <dbReference type="ARBA" id="ARBA00022432"/>
    </source>
</evidence>
<keyword evidence="15" id="KW-1185">Reference proteome</keyword>
<comment type="pathway">
    <text evidence="2 11">Carbohydrate biosynthesis; gluconeogenesis.</text>
</comment>